<keyword evidence="3" id="KW-0812">Transmembrane</keyword>
<gene>
    <name evidence="4" type="ORF">CSLFYP84_01790</name>
</gene>
<reference evidence="4" key="1">
    <citation type="submission" date="2019-11" db="EMBL/GenBank/DDBJ databases">
        <authorList>
            <person name="Feng L."/>
        </authorList>
    </citation>
    <scope>NUCLEOTIDE SEQUENCE</scope>
    <source>
        <strain evidence="4">CsymbiosumLFYP84</strain>
    </source>
</reference>
<sequence length="201" mass="23249">MAYSAKHLKESLGQGEDMERDEERVEPHISGVRNLSETAREMRAAGRKLVNEDDDKEKDIDDYDRLSGAVKKLQESVDAQRAEVAQTVKRMNQILYEMRGLVDEVERIYTDARDESHSAEQAALNGVNKAQEKAQEITLRNIDEATQRSKKAIDTMVLESKRRIERLAMVTLPDRMFHFLKWTALMLVLFILVHIVWQMFS</sequence>
<feature type="transmembrane region" description="Helical" evidence="3">
    <location>
        <begin position="179"/>
        <end position="200"/>
    </location>
</feature>
<accession>A0A6N3DN20</accession>
<evidence type="ECO:0000256" key="3">
    <source>
        <dbReference type="SAM" id="Phobius"/>
    </source>
</evidence>
<protein>
    <submittedName>
        <fullName evidence="4">Uncharacterized protein</fullName>
    </submittedName>
</protein>
<keyword evidence="1" id="KW-0175">Coiled coil</keyword>
<name>A0A6N3DN20_CLOSY</name>
<feature type="coiled-coil region" evidence="1">
    <location>
        <begin position="63"/>
        <end position="90"/>
    </location>
</feature>
<dbReference type="EMBL" id="CACRUA010000022">
    <property type="protein sequence ID" value="VYU28718.1"/>
    <property type="molecule type" value="Genomic_DNA"/>
</dbReference>
<feature type="region of interest" description="Disordered" evidence="2">
    <location>
        <begin position="1"/>
        <end position="59"/>
    </location>
</feature>
<organism evidence="4">
    <name type="scientific">Clostridium symbiosum</name>
    <name type="common">Bacteroides symbiosus</name>
    <dbReference type="NCBI Taxonomy" id="1512"/>
    <lineage>
        <taxon>Bacteria</taxon>
        <taxon>Bacillati</taxon>
        <taxon>Bacillota</taxon>
        <taxon>Clostridia</taxon>
        <taxon>Lachnospirales</taxon>
        <taxon>Lachnospiraceae</taxon>
        <taxon>Otoolea</taxon>
    </lineage>
</organism>
<keyword evidence="3" id="KW-0472">Membrane</keyword>
<dbReference type="AlphaFoldDB" id="A0A6N3DN20"/>
<evidence type="ECO:0000256" key="2">
    <source>
        <dbReference type="SAM" id="MobiDB-lite"/>
    </source>
</evidence>
<evidence type="ECO:0000256" key="1">
    <source>
        <dbReference type="SAM" id="Coils"/>
    </source>
</evidence>
<evidence type="ECO:0000313" key="4">
    <source>
        <dbReference type="EMBL" id="VYU28718.1"/>
    </source>
</evidence>
<proteinExistence type="predicted"/>
<keyword evidence="3" id="KW-1133">Transmembrane helix</keyword>